<feature type="chain" id="PRO_5047485546" description="PDZ domain-containing protein" evidence="1">
    <location>
        <begin position="23"/>
        <end position="800"/>
    </location>
</feature>
<sequence length="800" mass="90222">MRLIFKMLLSLLALLQPVCAYAHRDQDAKQNPDSVTIARIADFGRVWGVINYFHPAVGKGVLSTDSLIISNIGRLLDDPSASGFKTAISAMLSNLNDPHSAVSSKKARSIDSSGTEQGLTLTSLDSESIYITASQHIFKNGLVLDSVLTAKLIPSNRCFIIDLRNSAIDNNLGLKQYTQFVQPLIGKLINRTLILPTVRSFYYKGLMREDFPHDINILPQDKMGDLNGMLQVHYGLRNISEGSYLLSSQDLSLKSKRFCFIVNRYVNVNTLKALLALRHRNLCSLIFQGEMPDYVYGNFHHMQLSDGLTVKIRTSELIYEDGTLGSEPDTYIRFQPGEDPKKLILKEAGFLLSHPVKHSASTQVENTVYIRKPQFDYPSKEVPDLKLRLLGLFNFWNAIYYFSPNKNLIPNDWNKALSHFIPKFIKAENDSLYFLALMELTTFIQDGHSILINKPGGRSPVGMMDGNLPIGTDLVDGKVFVTSILEDTTQRRNLSEIQQGDELIAIDKVPVTTLARQWEKLILASNKSGFNREYYFTWLTNGNSGSSAVVTVRSKGQIKDVTLNRIKRDHYYNLRGKTNRFTLKEPFCRMLAPGIGYMRINRLYVHQLDSLSNMLKDCKSIILDARGYPRDSQIGTKLASYIALKPDTVAYNEFPFVTSPDLAKNQSLVEYEIIRPDSNTFLKNKKYYILVDEGIQSQGEWNVIALQGVTRATTLGTQTAGANGMAITINFPGQYFSFFSGFAEYYPDGTPNQKLGIKIDIPVNRTLQCYLNGDDEILSKAVSETLKDLYRKPNKRYLHQ</sequence>
<proteinExistence type="predicted"/>
<protein>
    <recommendedName>
        <fullName evidence="2">PDZ domain-containing protein</fullName>
    </recommendedName>
</protein>
<dbReference type="SUPFAM" id="SSF52096">
    <property type="entry name" value="ClpP/crotonase"/>
    <property type="match status" value="1"/>
</dbReference>
<dbReference type="EMBL" id="JACYGY010000001">
    <property type="protein sequence ID" value="MBE9463783.1"/>
    <property type="molecule type" value="Genomic_DNA"/>
</dbReference>
<accession>A0ABR9WE58</accession>
<dbReference type="Pfam" id="PF03572">
    <property type="entry name" value="Peptidase_S41"/>
    <property type="match status" value="1"/>
</dbReference>
<dbReference type="PANTHER" id="PTHR32060">
    <property type="entry name" value="TAIL-SPECIFIC PROTEASE"/>
    <property type="match status" value="1"/>
</dbReference>
<dbReference type="InterPro" id="IPR001478">
    <property type="entry name" value="PDZ"/>
</dbReference>
<evidence type="ECO:0000256" key="1">
    <source>
        <dbReference type="SAM" id="SignalP"/>
    </source>
</evidence>
<dbReference type="RefSeq" id="WP_194121892.1">
    <property type="nucleotide sequence ID" value="NZ_JACYGY010000001.1"/>
</dbReference>
<keyword evidence="4" id="KW-1185">Reference proteome</keyword>
<dbReference type="Proteomes" id="UP000634134">
    <property type="component" value="Unassembled WGS sequence"/>
</dbReference>
<keyword evidence="1" id="KW-0732">Signal</keyword>
<dbReference type="InterPro" id="IPR005151">
    <property type="entry name" value="Tail-specific_protease"/>
</dbReference>
<dbReference type="PROSITE" id="PS50106">
    <property type="entry name" value="PDZ"/>
    <property type="match status" value="1"/>
</dbReference>
<organism evidence="3 4">
    <name type="scientific">Dyadobacter subterraneus</name>
    <dbReference type="NCBI Taxonomy" id="2773304"/>
    <lineage>
        <taxon>Bacteria</taxon>
        <taxon>Pseudomonadati</taxon>
        <taxon>Bacteroidota</taxon>
        <taxon>Cytophagia</taxon>
        <taxon>Cytophagales</taxon>
        <taxon>Spirosomataceae</taxon>
        <taxon>Dyadobacter</taxon>
    </lineage>
</organism>
<reference evidence="4" key="1">
    <citation type="submission" date="2023-07" db="EMBL/GenBank/DDBJ databases">
        <title>Dyadobacter sp. nov 'subterranea' isolated from contaminted grondwater.</title>
        <authorList>
            <person name="Szabo I."/>
            <person name="Al-Omari J."/>
            <person name="Szerdahelyi S.G."/>
            <person name="Rado J."/>
        </authorList>
    </citation>
    <scope>NUCLEOTIDE SEQUENCE [LARGE SCALE GENOMIC DNA]</scope>
    <source>
        <strain evidence="4">UP-52</strain>
    </source>
</reference>
<comment type="caution">
    <text evidence="3">The sequence shown here is derived from an EMBL/GenBank/DDBJ whole genome shotgun (WGS) entry which is preliminary data.</text>
</comment>
<name>A0ABR9WE58_9BACT</name>
<dbReference type="Gene3D" id="3.90.226.10">
    <property type="entry name" value="2-enoyl-CoA Hydratase, Chain A, domain 1"/>
    <property type="match status" value="1"/>
</dbReference>
<evidence type="ECO:0000313" key="3">
    <source>
        <dbReference type="EMBL" id="MBE9463783.1"/>
    </source>
</evidence>
<dbReference type="InterPro" id="IPR029045">
    <property type="entry name" value="ClpP/crotonase-like_dom_sf"/>
</dbReference>
<evidence type="ECO:0000259" key="2">
    <source>
        <dbReference type="PROSITE" id="PS50106"/>
    </source>
</evidence>
<feature type="signal peptide" evidence="1">
    <location>
        <begin position="1"/>
        <end position="22"/>
    </location>
</feature>
<dbReference type="PANTHER" id="PTHR32060:SF30">
    <property type="entry name" value="CARBOXY-TERMINAL PROCESSING PROTEASE CTPA"/>
    <property type="match status" value="1"/>
</dbReference>
<gene>
    <name evidence="3" type="ORF">IEE83_18020</name>
</gene>
<evidence type="ECO:0000313" key="4">
    <source>
        <dbReference type="Proteomes" id="UP000634134"/>
    </source>
</evidence>
<feature type="domain" description="PDZ" evidence="2">
    <location>
        <begin position="449"/>
        <end position="517"/>
    </location>
</feature>